<sequence>MVRKRQLPNVFTYTLMIRGLCAWRESSEERVVLVKEMEASGCNPNIVVYSTLGNDGDTCDVTIGLLQAKVLDVLGYKGTAKEFKHLKNLFGGIECIEKIRVEFQEYMWWWMMTLLLKPVGI</sequence>
<gene>
    <name evidence="3" type="ORF">DARMORV10_A09P52380.1</name>
</gene>
<evidence type="ECO:0000313" key="3">
    <source>
        <dbReference type="EMBL" id="CAF2048720.1"/>
    </source>
</evidence>
<dbReference type="AlphaFoldDB" id="A0A816PH33"/>
<proteinExistence type="predicted"/>
<organism evidence="3">
    <name type="scientific">Brassica napus</name>
    <name type="common">Rape</name>
    <dbReference type="NCBI Taxonomy" id="3708"/>
    <lineage>
        <taxon>Eukaryota</taxon>
        <taxon>Viridiplantae</taxon>
        <taxon>Streptophyta</taxon>
        <taxon>Embryophyta</taxon>
        <taxon>Tracheophyta</taxon>
        <taxon>Spermatophyta</taxon>
        <taxon>Magnoliopsida</taxon>
        <taxon>eudicotyledons</taxon>
        <taxon>Gunneridae</taxon>
        <taxon>Pentapetalae</taxon>
        <taxon>rosids</taxon>
        <taxon>malvids</taxon>
        <taxon>Brassicales</taxon>
        <taxon>Brassicaceae</taxon>
        <taxon>Brassiceae</taxon>
        <taxon>Brassica</taxon>
    </lineage>
</organism>
<dbReference type="InterPro" id="IPR002885">
    <property type="entry name" value="PPR_rpt"/>
</dbReference>
<dbReference type="PROSITE" id="PS51375">
    <property type="entry name" value="PPR"/>
    <property type="match status" value="1"/>
</dbReference>
<dbReference type="Proteomes" id="UP001295469">
    <property type="component" value="Chromosome A09"/>
</dbReference>
<feature type="repeat" description="PPR" evidence="2">
    <location>
        <begin position="9"/>
        <end position="44"/>
    </location>
</feature>
<dbReference type="Gene3D" id="1.25.40.10">
    <property type="entry name" value="Tetratricopeptide repeat domain"/>
    <property type="match status" value="1"/>
</dbReference>
<dbReference type="EMBL" id="HG994363">
    <property type="protein sequence ID" value="CAF2048720.1"/>
    <property type="molecule type" value="Genomic_DNA"/>
</dbReference>
<dbReference type="NCBIfam" id="TIGR00756">
    <property type="entry name" value="PPR"/>
    <property type="match status" value="1"/>
</dbReference>
<reference evidence="3" key="1">
    <citation type="submission" date="2021-01" db="EMBL/GenBank/DDBJ databases">
        <authorList>
            <consortium name="Genoscope - CEA"/>
            <person name="William W."/>
        </authorList>
    </citation>
    <scope>NUCLEOTIDE SEQUENCE</scope>
</reference>
<evidence type="ECO:0000256" key="1">
    <source>
        <dbReference type="ARBA" id="ARBA00022737"/>
    </source>
</evidence>
<accession>A0A816PH33</accession>
<keyword evidence="1" id="KW-0677">Repeat</keyword>
<dbReference type="InterPro" id="IPR011990">
    <property type="entry name" value="TPR-like_helical_dom_sf"/>
</dbReference>
<protein>
    <submittedName>
        <fullName evidence="3">(rape) hypothetical protein</fullName>
    </submittedName>
</protein>
<evidence type="ECO:0000256" key="2">
    <source>
        <dbReference type="PROSITE-ProRule" id="PRU00708"/>
    </source>
</evidence>
<name>A0A816PH33_BRANA</name>